<comment type="catalytic activity">
    <reaction evidence="10">
        <text>ATP + H2O = ADP + phosphate + H(+)</text>
        <dbReference type="Rhea" id="RHEA:13065"/>
        <dbReference type="ChEBI" id="CHEBI:15377"/>
        <dbReference type="ChEBI" id="CHEBI:15378"/>
        <dbReference type="ChEBI" id="CHEBI:30616"/>
        <dbReference type="ChEBI" id="CHEBI:43474"/>
        <dbReference type="ChEBI" id="CHEBI:456216"/>
        <dbReference type="EC" id="5.6.2.4"/>
    </reaction>
</comment>
<dbReference type="GO" id="GO:0000725">
    <property type="term" value="P:recombinational repair"/>
    <property type="evidence" value="ECO:0007669"/>
    <property type="project" value="TreeGrafter"/>
</dbReference>
<name>A0A2M6WZ28_9BACT</name>
<dbReference type="PANTHER" id="PTHR11070">
    <property type="entry name" value="UVRD / RECB / PCRA DNA HELICASE FAMILY MEMBER"/>
    <property type="match status" value="1"/>
</dbReference>
<evidence type="ECO:0000256" key="6">
    <source>
        <dbReference type="ARBA" id="ARBA00023125"/>
    </source>
</evidence>
<dbReference type="EMBL" id="PEZP01000033">
    <property type="protein sequence ID" value="PIT98062.1"/>
    <property type="molecule type" value="Genomic_DNA"/>
</dbReference>
<gene>
    <name evidence="14" type="ORF">COT71_02745</name>
</gene>
<dbReference type="Gene3D" id="1.10.486.10">
    <property type="entry name" value="PCRA, domain 4"/>
    <property type="match status" value="1"/>
</dbReference>
<feature type="domain" description="UvrD-like helicase C-terminal" evidence="13">
    <location>
        <begin position="287"/>
        <end position="548"/>
    </location>
</feature>
<evidence type="ECO:0000256" key="4">
    <source>
        <dbReference type="ARBA" id="ARBA00022806"/>
    </source>
</evidence>
<dbReference type="CDD" id="cd17932">
    <property type="entry name" value="DEXQc_UvrD"/>
    <property type="match status" value="1"/>
</dbReference>
<dbReference type="InterPro" id="IPR014016">
    <property type="entry name" value="UvrD-like_ATP-bd"/>
</dbReference>
<dbReference type="AlphaFoldDB" id="A0A2M6WZ28"/>
<comment type="catalytic activity">
    <reaction evidence="8">
        <text>Couples ATP hydrolysis with the unwinding of duplex DNA by translocating in the 3'-5' direction.</text>
        <dbReference type="EC" id="5.6.2.4"/>
    </reaction>
</comment>
<keyword evidence="5 11" id="KW-0067">ATP-binding</keyword>
<feature type="binding site" evidence="11">
    <location>
        <begin position="27"/>
        <end position="34"/>
    </location>
    <ligand>
        <name>ATP</name>
        <dbReference type="ChEBI" id="CHEBI:30616"/>
    </ligand>
</feature>
<dbReference type="Pfam" id="PF13361">
    <property type="entry name" value="UvrD_C"/>
    <property type="match status" value="1"/>
</dbReference>
<evidence type="ECO:0000259" key="12">
    <source>
        <dbReference type="PROSITE" id="PS51198"/>
    </source>
</evidence>
<dbReference type="Gene3D" id="3.40.50.300">
    <property type="entry name" value="P-loop containing nucleotide triphosphate hydrolases"/>
    <property type="match status" value="2"/>
</dbReference>
<protein>
    <recommendedName>
        <fullName evidence="9">DNA 3'-5' helicase</fullName>
        <ecNumber evidence="9">5.6.2.4</ecNumber>
    </recommendedName>
</protein>
<dbReference type="PROSITE" id="PS51217">
    <property type="entry name" value="UVRD_HELICASE_CTER"/>
    <property type="match status" value="1"/>
</dbReference>
<keyword evidence="2 11" id="KW-0547">Nucleotide-binding</keyword>
<dbReference type="GO" id="GO:0005829">
    <property type="term" value="C:cytosol"/>
    <property type="evidence" value="ECO:0007669"/>
    <property type="project" value="TreeGrafter"/>
</dbReference>
<reference evidence="15" key="1">
    <citation type="submission" date="2017-09" db="EMBL/GenBank/DDBJ databases">
        <title>Depth-based differentiation of microbial function through sediment-hosted aquifers and enrichment of novel symbionts in the deep terrestrial subsurface.</title>
        <authorList>
            <person name="Probst A.J."/>
            <person name="Ladd B."/>
            <person name="Jarett J.K."/>
            <person name="Geller-Mcgrath D.E."/>
            <person name="Sieber C.M.K."/>
            <person name="Emerson J.B."/>
            <person name="Anantharaman K."/>
            <person name="Thomas B.C."/>
            <person name="Malmstrom R."/>
            <person name="Stieglmeier M."/>
            <person name="Klingl A."/>
            <person name="Woyke T."/>
            <person name="Ryan C.M."/>
            <person name="Banfield J.F."/>
        </authorList>
    </citation>
    <scope>NUCLEOTIDE SEQUENCE [LARGE SCALE GENOMIC DNA]</scope>
</reference>
<dbReference type="CDD" id="cd18807">
    <property type="entry name" value="SF1_C_UvrD"/>
    <property type="match status" value="1"/>
</dbReference>
<evidence type="ECO:0000256" key="8">
    <source>
        <dbReference type="ARBA" id="ARBA00034617"/>
    </source>
</evidence>
<evidence type="ECO:0000256" key="3">
    <source>
        <dbReference type="ARBA" id="ARBA00022801"/>
    </source>
</evidence>
<dbReference type="GO" id="GO:0043138">
    <property type="term" value="F:3'-5' DNA helicase activity"/>
    <property type="evidence" value="ECO:0007669"/>
    <property type="project" value="UniProtKB-EC"/>
</dbReference>
<dbReference type="Gene3D" id="1.10.10.160">
    <property type="match status" value="1"/>
</dbReference>
<evidence type="ECO:0000256" key="7">
    <source>
        <dbReference type="ARBA" id="ARBA00023235"/>
    </source>
</evidence>
<comment type="similarity">
    <text evidence="1">Belongs to the helicase family. UvrD subfamily.</text>
</comment>
<evidence type="ECO:0000256" key="5">
    <source>
        <dbReference type="ARBA" id="ARBA00022840"/>
    </source>
</evidence>
<keyword evidence="4 11" id="KW-0347">Helicase</keyword>
<dbReference type="InterPro" id="IPR027417">
    <property type="entry name" value="P-loop_NTPase"/>
</dbReference>
<proteinExistence type="inferred from homology"/>
<dbReference type="Pfam" id="PF00580">
    <property type="entry name" value="UvrD-helicase"/>
    <property type="match status" value="1"/>
</dbReference>
<dbReference type="GO" id="GO:0003677">
    <property type="term" value="F:DNA binding"/>
    <property type="evidence" value="ECO:0007669"/>
    <property type="project" value="UniProtKB-KW"/>
</dbReference>
<keyword evidence="6" id="KW-0238">DNA-binding</keyword>
<organism evidence="14 15">
    <name type="scientific">Candidatus Andersenbacteria bacterium CG10_big_fil_rev_8_21_14_0_10_54_11</name>
    <dbReference type="NCBI Taxonomy" id="1974485"/>
    <lineage>
        <taxon>Bacteria</taxon>
        <taxon>Candidatus Anderseniibacteriota</taxon>
    </lineage>
</organism>
<dbReference type="Proteomes" id="UP000230731">
    <property type="component" value="Unassembled WGS sequence"/>
</dbReference>
<evidence type="ECO:0000256" key="2">
    <source>
        <dbReference type="ARBA" id="ARBA00022741"/>
    </source>
</evidence>
<evidence type="ECO:0000259" key="13">
    <source>
        <dbReference type="PROSITE" id="PS51217"/>
    </source>
</evidence>
<sequence length="701" mass="78116">MRDLLADLNPDQQRVVQAVHGPVLVLAGAGSGKTRALTHRIAYIIAKGEARPEEILAVTFTNKAAAEMRERVHQLLQGRSAPPSAIGTFHAIGARMLRQQAQFLSRSQQFMILDSGDSERIVRRTLDDLSYSRTQFHPRKLKAFISRAKGDSLSPQDTAAQAGSTFEDVAARVYARYEELLQQEDAYDFDDLLREPVRLLEREQRIRDTLRARWRFVSVDEYQDTNPMQDRLLELLLGNEQNICVVGDDYQAIYSWRGARVDHILEFPLKYPHCTTVYLTRNYRSTPAILAAANAVIAANVEQMHKELWTEKQPGTAVRAVSLPSGQAEAAWVRKELEHYTQAGGRLRECVVLYRTNAQSRAFEEEFLTNRLPYTIVGGFRFYERREVKDALALLQLASGSGGRLAVQRLADALWRGVGPKTLQTWQIRLSKKGAAAGGWLEVLQTEASRRPVIRPAAVALRAAGARTWETVGDLLSFLLTQSGYVRSVARLADGEERQENLDELINVASGYADSHRFLEEAALLSDIDTLDAAQDRVTCMTLHAAKGLEFPVVFLTGCEEGLLPHENSVGSLREIEEERRLLYVGMTRAQEQLTLSYAASRYLHGTSSFRTPSRFLKNLPVEVVRTEPAVLTPSDEWVVEADDLLWTGEATNNFAVGDFVLHPGFGRGVVIGAAGTRVTCVFDGHGVKTVASEQVSEPAE</sequence>
<evidence type="ECO:0000256" key="1">
    <source>
        <dbReference type="ARBA" id="ARBA00009922"/>
    </source>
</evidence>
<accession>A0A2M6WZ28</accession>
<evidence type="ECO:0000256" key="10">
    <source>
        <dbReference type="ARBA" id="ARBA00048988"/>
    </source>
</evidence>
<keyword evidence="7" id="KW-0413">Isomerase</keyword>
<evidence type="ECO:0000313" key="14">
    <source>
        <dbReference type="EMBL" id="PIT98062.1"/>
    </source>
</evidence>
<dbReference type="InterPro" id="IPR000212">
    <property type="entry name" value="DNA_helicase_UvrD/REP"/>
</dbReference>
<dbReference type="PROSITE" id="PS51198">
    <property type="entry name" value="UVRD_HELICASE_ATP_BIND"/>
    <property type="match status" value="1"/>
</dbReference>
<evidence type="ECO:0000256" key="11">
    <source>
        <dbReference type="PROSITE-ProRule" id="PRU00560"/>
    </source>
</evidence>
<dbReference type="InterPro" id="IPR013986">
    <property type="entry name" value="DExx_box_DNA_helicase_dom_sf"/>
</dbReference>
<keyword evidence="3 11" id="KW-0378">Hydrolase</keyword>
<dbReference type="EC" id="5.6.2.4" evidence="9"/>
<feature type="domain" description="UvrD-like helicase ATP-binding" evidence="12">
    <location>
        <begin position="6"/>
        <end position="286"/>
    </location>
</feature>
<dbReference type="SUPFAM" id="SSF52540">
    <property type="entry name" value="P-loop containing nucleoside triphosphate hydrolases"/>
    <property type="match status" value="1"/>
</dbReference>
<dbReference type="GO" id="GO:0016887">
    <property type="term" value="F:ATP hydrolysis activity"/>
    <property type="evidence" value="ECO:0007669"/>
    <property type="project" value="RHEA"/>
</dbReference>
<comment type="caution">
    <text evidence="14">The sequence shown here is derived from an EMBL/GenBank/DDBJ whole genome shotgun (WGS) entry which is preliminary data.</text>
</comment>
<dbReference type="GO" id="GO:0005524">
    <property type="term" value="F:ATP binding"/>
    <property type="evidence" value="ECO:0007669"/>
    <property type="project" value="UniProtKB-UniRule"/>
</dbReference>
<evidence type="ECO:0000256" key="9">
    <source>
        <dbReference type="ARBA" id="ARBA00034808"/>
    </source>
</evidence>
<evidence type="ECO:0000313" key="15">
    <source>
        <dbReference type="Proteomes" id="UP000230731"/>
    </source>
</evidence>
<dbReference type="InterPro" id="IPR014017">
    <property type="entry name" value="DNA_helicase_UvrD-like_C"/>
</dbReference>
<dbReference type="PANTHER" id="PTHR11070:SF2">
    <property type="entry name" value="ATP-DEPENDENT DNA HELICASE SRS2"/>
    <property type="match status" value="1"/>
</dbReference>